<name>A0AAW0EG57_9AGAR</name>
<proteinExistence type="predicted"/>
<sequence length="216" mass="24626">MPSLAIRTFTVCGHNRREHKRNGRRIWRNLNPGQAASHTAHDLVGLPAQPSVSIRRCGGVTPSDDIVLVHALSFTFVLRCFESSSIDFPEQIRPRHDTTSWSPAARHCISVTCAFRILVRHRFRGGSVHCSRFDPRMSDVGMLLSETNRRRRDLQISHAHGDTPSEQRVSTEGMLWPVVCVRGVSPVFHPTNLADRMYRHMNTEWKAVENSSIRLW</sequence>
<comment type="caution">
    <text evidence="1">The sequence shown here is derived from an EMBL/GenBank/DDBJ whole genome shotgun (WGS) entry which is preliminary data.</text>
</comment>
<dbReference type="Proteomes" id="UP001362999">
    <property type="component" value="Unassembled WGS sequence"/>
</dbReference>
<protein>
    <submittedName>
        <fullName evidence="1">Uncharacterized protein</fullName>
    </submittedName>
</protein>
<dbReference type="EMBL" id="JAWWNJ010000001">
    <property type="protein sequence ID" value="KAK7063675.1"/>
    <property type="molecule type" value="Genomic_DNA"/>
</dbReference>
<organism evidence="1 2">
    <name type="scientific">Favolaschia claudopus</name>
    <dbReference type="NCBI Taxonomy" id="2862362"/>
    <lineage>
        <taxon>Eukaryota</taxon>
        <taxon>Fungi</taxon>
        <taxon>Dikarya</taxon>
        <taxon>Basidiomycota</taxon>
        <taxon>Agaricomycotina</taxon>
        <taxon>Agaricomycetes</taxon>
        <taxon>Agaricomycetidae</taxon>
        <taxon>Agaricales</taxon>
        <taxon>Marasmiineae</taxon>
        <taxon>Mycenaceae</taxon>
        <taxon>Favolaschia</taxon>
    </lineage>
</organism>
<evidence type="ECO:0000313" key="2">
    <source>
        <dbReference type="Proteomes" id="UP001362999"/>
    </source>
</evidence>
<accession>A0AAW0EG57</accession>
<reference evidence="1 2" key="1">
    <citation type="journal article" date="2024" name="J Genomics">
        <title>Draft genome sequencing and assembly of Favolaschia claudopus CIRM-BRFM 2984 isolated from oak limbs.</title>
        <authorList>
            <person name="Navarro D."/>
            <person name="Drula E."/>
            <person name="Chaduli D."/>
            <person name="Cazenave R."/>
            <person name="Ahrendt S."/>
            <person name="Wang J."/>
            <person name="Lipzen A."/>
            <person name="Daum C."/>
            <person name="Barry K."/>
            <person name="Grigoriev I.V."/>
            <person name="Favel A."/>
            <person name="Rosso M.N."/>
            <person name="Martin F."/>
        </authorList>
    </citation>
    <scope>NUCLEOTIDE SEQUENCE [LARGE SCALE GENOMIC DNA]</scope>
    <source>
        <strain evidence="1 2">CIRM-BRFM 2984</strain>
    </source>
</reference>
<dbReference type="AlphaFoldDB" id="A0AAW0EG57"/>
<evidence type="ECO:0000313" key="1">
    <source>
        <dbReference type="EMBL" id="KAK7063675.1"/>
    </source>
</evidence>
<keyword evidence="2" id="KW-1185">Reference proteome</keyword>
<gene>
    <name evidence="1" type="ORF">R3P38DRAFT_2819723</name>
</gene>